<dbReference type="Pfam" id="PF00593">
    <property type="entry name" value="TonB_dep_Rec_b-barrel"/>
    <property type="match status" value="1"/>
</dbReference>
<evidence type="ECO:0000256" key="15">
    <source>
        <dbReference type="ARBA" id="ARBA00023170"/>
    </source>
</evidence>
<gene>
    <name evidence="22" type="ORF">DBO85_03515</name>
</gene>
<dbReference type="Pfam" id="PF07660">
    <property type="entry name" value="STN"/>
    <property type="match status" value="1"/>
</dbReference>
<keyword evidence="13" id="KW-0921">Nickel transport</keyword>
<keyword evidence="5" id="KW-0410">Iron transport</keyword>
<evidence type="ECO:0000256" key="11">
    <source>
        <dbReference type="ARBA" id="ARBA00023065"/>
    </source>
</evidence>
<keyword evidence="9" id="KW-0864">Zinc transport</keyword>
<dbReference type="InterPro" id="IPR037066">
    <property type="entry name" value="Plug_dom_sf"/>
</dbReference>
<dbReference type="NCBIfam" id="TIGR01783">
    <property type="entry name" value="TonB-siderophor"/>
    <property type="match status" value="1"/>
</dbReference>
<dbReference type="Gene3D" id="3.55.50.30">
    <property type="match status" value="1"/>
</dbReference>
<evidence type="ECO:0000256" key="17">
    <source>
        <dbReference type="ARBA" id="ARBA00056786"/>
    </source>
</evidence>
<dbReference type="Pfam" id="PF07715">
    <property type="entry name" value="Plug"/>
    <property type="match status" value="1"/>
</dbReference>
<keyword evidence="6" id="KW-0533">Nickel</keyword>
<keyword evidence="9" id="KW-0862">Zinc</keyword>
<dbReference type="GO" id="GO:0015675">
    <property type="term" value="P:nickel cation transport"/>
    <property type="evidence" value="ECO:0007669"/>
    <property type="project" value="UniProtKB-KW"/>
</dbReference>
<evidence type="ECO:0000256" key="16">
    <source>
        <dbReference type="ARBA" id="ARBA00023237"/>
    </source>
</evidence>
<evidence type="ECO:0000313" key="22">
    <source>
        <dbReference type="EMBL" id="PTU75752.1"/>
    </source>
</evidence>
<name>A0A2T5PDE2_9PSED</name>
<keyword evidence="8" id="KW-0732">Signal</keyword>
<evidence type="ECO:0000313" key="23">
    <source>
        <dbReference type="Proteomes" id="UP000244064"/>
    </source>
</evidence>
<keyword evidence="12 20" id="KW-0798">TonB box</keyword>
<feature type="domain" description="Secretin/TonB short N-terminal" evidence="21">
    <location>
        <begin position="121"/>
        <end position="172"/>
    </location>
</feature>
<dbReference type="InterPro" id="IPR036942">
    <property type="entry name" value="Beta-barrel_TonB_sf"/>
</dbReference>
<dbReference type="GO" id="GO:0038023">
    <property type="term" value="F:signaling receptor activity"/>
    <property type="evidence" value="ECO:0007669"/>
    <property type="project" value="InterPro"/>
</dbReference>
<evidence type="ECO:0000256" key="4">
    <source>
        <dbReference type="ARBA" id="ARBA00022452"/>
    </source>
</evidence>
<dbReference type="Gene3D" id="2.40.170.20">
    <property type="entry name" value="TonB-dependent receptor, beta-barrel domain"/>
    <property type="match status" value="1"/>
</dbReference>
<evidence type="ECO:0000256" key="9">
    <source>
        <dbReference type="ARBA" id="ARBA00022906"/>
    </source>
</evidence>
<evidence type="ECO:0000256" key="18">
    <source>
        <dbReference type="ARBA" id="ARBA00072467"/>
    </source>
</evidence>
<accession>A0A2T5PDE2</accession>
<organism evidence="22 23">
    <name type="scientific">Pseudomonas mangrovi</name>
    <dbReference type="NCBI Taxonomy" id="2161748"/>
    <lineage>
        <taxon>Bacteria</taxon>
        <taxon>Pseudomonadati</taxon>
        <taxon>Pseudomonadota</taxon>
        <taxon>Gammaproteobacteria</taxon>
        <taxon>Pseudomonadales</taxon>
        <taxon>Pseudomonadaceae</taxon>
        <taxon>Pseudomonas</taxon>
    </lineage>
</organism>
<keyword evidence="7 19" id="KW-0812">Transmembrane</keyword>
<dbReference type="InterPro" id="IPR010105">
    <property type="entry name" value="TonB_sidphr_rcpt"/>
</dbReference>
<evidence type="ECO:0000256" key="7">
    <source>
        <dbReference type="ARBA" id="ARBA00022692"/>
    </source>
</evidence>
<keyword evidence="10" id="KW-0408">Iron</keyword>
<evidence type="ECO:0000256" key="20">
    <source>
        <dbReference type="RuleBase" id="RU003357"/>
    </source>
</evidence>
<keyword evidence="4 19" id="KW-1134">Transmembrane beta strand</keyword>
<dbReference type="FunFam" id="2.40.170.20:FF:000005">
    <property type="entry name" value="TonB-dependent siderophore receptor"/>
    <property type="match status" value="1"/>
</dbReference>
<sequence length="868" mass="96129">MPSRSRARFSLSVGRGCRRRVREGSVCWVPRDSWKNFCRFSALVRPPLRKPLFAAFEGSSMFVQRSPDSLARAVRGALFSLCLPLATLPAMASAAAALQEYQIPAGELDVALNSFARQAGVLLSFDPALTAGQRSPGLRGEYPLEQGFARLLARSGLRAVQGADGDYRLEPIPAGENRLQLDDLHVRGRQAESAVGPVGGYVARRTRSATKTDASILETPQSISVISREQMQARGAATVEEALRYSPSVSTPYGYDPRYDWMSMRGFDVKGSTYRDGLLLNRSTYGLARPDAYLLERVEVLRGPASVLYGQSEPGGIVNLVSKRAPDTPLREVRLRAGSDQLGELAADVGGPLDEQGHWLYRVTLLGNDANGQVDKTGNQRQAFAPTLTWRPSEDTELTLFGMYQKDEGDFAFSRRFAPTLVNAFRLQHNRERDFYEGEPSFNRFDRAYASFGYELSHRLNDTWTLRQNLRYEQMNYDYRYLNNTGVAFAGTTLTRSANVKDEQFDGWTLDNQAQADFVTGPLTHQLLLGVDGRRLAAREISRFGAAPTLDLLNPVYGVNVPWPAKDADNDITRRQTGFYLQDQIAFDEHWHLLLGGRYDLARSETESNLGAARNTRDDEAFSGRVGLVYVADNGLAPYISYSESFNPTNSSDPASGRPFDPETGRQYEVGVKFQPEGERSFVSLALFDITKQNVVSTNPNDPNDRRQVGEVRSKGLEIEALASLTQGLDLHASYTRTNARIQKSVNAWEEGARLAFVPREQAALWLDYSLQDGPLAGFGVGGGVRYIGEASYTGQNPLFGLYGPRIIEAETAGYSLFDASLHYQLDGLRLALNGSNLGDREYVSSCDVQACYYGYGRTVTASATYNW</sequence>
<dbReference type="EMBL" id="QASN01000006">
    <property type="protein sequence ID" value="PTU75752.1"/>
    <property type="molecule type" value="Genomic_DNA"/>
</dbReference>
<dbReference type="Proteomes" id="UP000244064">
    <property type="component" value="Unassembled WGS sequence"/>
</dbReference>
<dbReference type="PANTHER" id="PTHR32552">
    <property type="entry name" value="FERRICHROME IRON RECEPTOR-RELATED"/>
    <property type="match status" value="1"/>
</dbReference>
<evidence type="ECO:0000256" key="1">
    <source>
        <dbReference type="ARBA" id="ARBA00004571"/>
    </source>
</evidence>
<dbReference type="InterPro" id="IPR011662">
    <property type="entry name" value="Secretin/TonB_short_N"/>
</dbReference>
<keyword evidence="15 22" id="KW-0675">Receptor</keyword>
<evidence type="ECO:0000256" key="13">
    <source>
        <dbReference type="ARBA" id="ARBA00023112"/>
    </source>
</evidence>
<dbReference type="GO" id="GO:0006829">
    <property type="term" value="P:zinc ion transport"/>
    <property type="evidence" value="ECO:0007669"/>
    <property type="project" value="UniProtKB-KW"/>
</dbReference>
<dbReference type="PROSITE" id="PS52016">
    <property type="entry name" value="TONB_DEPENDENT_REC_3"/>
    <property type="match status" value="1"/>
</dbReference>
<dbReference type="SUPFAM" id="SSF56935">
    <property type="entry name" value="Porins"/>
    <property type="match status" value="1"/>
</dbReference>
<proteinExistence type="inferred from homology"/>
<dbReference type="FunFam" id="2.170.130.10:FF:000001">
    <property type="entry name" value="Catecholate siderophore TonB-dependent receptor"/>
    <property type="match status" value="1"/>
</dbReference>
<keyword evidence="14 19" id="KW-0472">Membrane</keyword>
<dbReference type="GO" id="GO:0015344">
    <property type="term" value="F:siderophore uptake transmembrane transporter activity"/>
    <property type="evidence" value="ECO:0007669"/>
    <property type="project" value="TreeGrafter"/>
</dbReference>
<comment type="subcellular location">
    <subcellularLocation>
        <location evidence="1 19">Cell outer membrane</location>
        <topology evidence="1 19">Multi-pass membrane protein</topology>
    </subcellularLocation>
</comment>
<evidence type="ECO:0000256" key="19">
    <source>
        <dbReference type="PROSITE-ProRule" id="PRU01360"/>
    </source>
</evidence>
<comment type="similarity">
    <text evidence="2 19 20">Belongs to the TonB-dependent receptor family.</text>
</comment>
<comment type="caution">
    <text evidence="22">The sequence shown here is derived from an EMBL/GenBank/DDBJ whole genome shotgun (WGS) entry which is preliminary data.</text>
</comment>
<evidence type="ECO:0000256" key="12">
    <source>
        <dbReference type="ARBA" id="ARBA00023077"/>
    </source>
</evidence>
<protein>
    <recommendedName>
        <fullName evidence="18">Metal-pseudopaline receptor CntO</fullName>
    </recommendedName>
</protein>
<evidence type="ECO:0000256" key="2">
    <source>
        <dbReference type="ARBA" id="ARBA00009810"/>
    </source>
</evidence>
<evidence type="ECO:0000256" key="8">
    <source>
        <dbReference type="ARBA" id="ARBA00022729"/>
    </source>
</evidence>
<evidence type="ECO:0000256" key="3">
    <source>
        <dbReference type="ARBA" id="ARBA00022448"/>
    </source>
</evidence>
<evidence type="ECO:0000256" key="5">
    <source>
        <dbReference type="ARBA" id="ARBA00022496"/>
    </source>
</evidence>
<reference evidence="22 23" key="1">
    <citation type="submission" date="2018-04" db="EMBL/GenBank/DDBJ databases">
        <title>Pseudomonas sp. nov., isolated from mangrove soil.</title>
        <authorList>
            <person name="Chen C."/>
        </authorList>
    </citation>
    <scope>NUCLEOTIDE SEQUENCE [LARGE SCALE GENOMIC DNA]</scope>
    <source>
        <strain evidence="22 23">TC-11</strain>
    </source>
</reference>
<evidence type="ECO:0000256" key="14">
    <source>
        <dbReference type="ARBA" id="ARBA00023136"/>
    </source>
</evidence>
<dbReference type="InterPro" id="IPR012910">
    <property type="entry name" value="Plug_dom"/>
</dbReference>
<dbReference type="GO" id="GO:0015891">
    <property type="term" value="P:siderophore transport"/>
    <property type="evidence" value="ECO:0007669"/>
    <property type="project" value="InterPro"/>
</dbReference>
<keyword evidence="3 19" id="KW-0813">Transport</keyword>
<dbReference type="InterPro" id="IPR039426">
    <property type="entry name" value="TonB-dep_rcpt-like"/>
</dbReference>
<evidence type="ECO:0000256" key="10">
    <source>
        <dbReference type="ARBA" id="ARBA00023004"/>
    </source>
</evidence>
<dbReference type="SMART" id="SM00965">
    <property type="entry name" value="STN"/>
    <property type="match status" value="1"/>
</dbReference>
<keyword evidence="11" id="KW-0406">Ion transport</keyword>
<dbReference type="CDD" id="cd01347">
    <property type="entry name" value="ligand_gated_channel"/>
    <property type="match status" value="1"/>
</dbReference>
<keyword evidence="16 19" id="KW-0998">Cell outer membrane</keyword>
<dbReference type="GO" id="GO:0009279">
    <property type="term" value="C:cell outer membrane"/>
    <property type="evidence" value="ECO:0007669"/>
    <property type="project" value="UniProtKB-SubCell"/>
</dbReference>
<dbReference type="PANTHER" id="PTHR32552:SF68">
    <property type="entry name" value="FERRICHROME OUTER MEMBRANE TRANSPORTER_PHAGE RECEPTOR"/>
    <property type="match status" value="1"/>
</dbReference>
<keyword evidence="23" id="KW-1185">Reference proteome</keyword>
<dbReference type="InterPro" id="IPR000531">
    <property type="entry name" value="Beta-barrel_TonB"/>
</dbReference>
<evidence type="ECO:0000259" key="21">
    <source>
        <dbReference type="SMART" id="SM00965"/>
    </source>
</evidence>
<evidence type="ECO:0000256" key="6">
    <source>
        <dbReference type="ARBA" id="ARBA00022596"/>
    </source>
</evidence>
<dbReference type="Gene3D" id="2.170.130.10">
    <property type="entry name" value="TonB-dependent receptor, plug domain"/>
    <property type="match status" value="1"/>
</dbReference>
<comment type="function">
    <text evidence="17">Transports the metallophore pseudopaline, which is involved in the acquisition of nickel and zinc, and thus enables bacterial growth inside the host, where metal access is limited. Is probably involved in the import of pseudopaline-metal complexes.</text>
</comment>
<dbReference type="AlphaFoldDB" id="A0A2T5PDE2"/>